<dbReference type="InterPro" id="IPR001040">
    <property type="entry name" value="TIF_eIF_4E"/>
</dbReference>
<reference evidence="6" key="1">
    <citation type="submission" date="2020-08" db="EMBL/GenBank/DDBJ databases">
        <title>Multicomponent nature underlies the extraordinary mechanical properties of spider dragline silk.</title>
        <authorList>
            <person name="Kono N."/>
            <person name="Nakamura H."/>
            <person name="Mori M."/>
            <person name="Yoshida Y."/>
            <person name="Ohtoshi R."/>
            <person name="Malay A.D."/>
            <person name="Moran D.A.P."/>
            <person name="Tomita M."/>
            <person name="Numata K."/>
            <person name="Arakawa K."/>
        </authorList>
    </citation>
    <scope>NUCLEOTIDE SEQUENCE</scope>
</reference>
<keyword evidence="7" id="KW-1185">Reference proteome</keyword>
<dbReference type="Gene3D" id="3.30.760.10">
    <property type="entry name" value="RNA Cap, Translation Initiation Factor Eif4e"/>
    <property type="match status" value="1"/>
</dbReference>
<gene>
    <name evidence="6" type="primary">eif4e3-b</name>
    <name evidence="6" type="ORF">TNCV_3536131</name>
</gene>
<evidence type="ECO:0000313" key="6">
    <source>
        <dbReference type="EMBL" id="GFY23819.1"/>
    </source>
</evidence>
<dbReference type="GO" id="GO:0016281">
    <property type="term" value="C:eukaryotic translation initiation factor 4F complex"/>
    <property type="evidence" value="ECO:0007669"/>
    <property type="project" value="TreeGrafter"/>
</dbReference>
<dbReference type="EMBL" id="BMAU01021367">
    <property type="protein sequence ID" value="GFY23819.1"/>
    <property type="molecule type" value="Genomic_DNA"/>
</dbReference>
<sequence>MMPTWLYRQDFVKFSLNRHYNPRVWKEMLLAAIGEQFVDFLSKGDDVCGVSVTVRDKNDIVQIWNSDASVNNDIRSKVYHLLPGVKFIAEFYRDKSKSRKTPLSSTVVISCGENVS</sequence>
<name>A0A8X6VWN1_TRICX</name>
<dbReference type="GO" id="GO:0000340">
    <property type="term" value="F:RNA 7-methylguanosine cap binding"/>
    <property type="evidence" value="ECO:0007669"/>
    <property type="project" value="TreeGrafter"/>
</dbReference>
<evidence type="ECO:0000256" key="5">
    <source>
        <dbReference type="RuleBase" id="RU004374"/>
    </source>
</evidence>
<protein>
    <submittedName>
        <fullName evidence="6">Eukaryotic translation initiation factor 4E type 3-B</fullName>
    </submittedName>
</protein>
<dbReference type="Pfam" id="PF01652">
    <property type="entry name" value="IF4E"/>
    <property type="match status" value="1"/>
</dbReference>
<comment type="caution">
    <text evidence="6">The sequence shown here is derived from an EMBL/GenBank/DDBJ whole genome shotgun (WGS) entry which is preliminary data.</text>
</comment>
<dbReference type="PANTHER" id="PTHR11960">
    <property type="entry name" value="EUKARYOTIC TRANSLATION INITIATION FACTOR 4E RELATED"/>
    <property type="match status" value="1"/>
</dbReference>
<evidence type="ECO:0000256" key="1">
    <source>
        <dbReference type="ARBA" id="ARBA00022540"/>
    </source>
</evidence>
<dbReference type="GO" id="GO:0003743">
    <property type="term" value="F:translation initiation factor activity"/>
    <property type="evidence" value="ECO:0007669"/>
    <property type="project" value="UniProtKB-KW"/>
</dbReference>
<evidence type="ECO:0000256" key="2">
    <source>
        <dbReference type="ARBA" id="ARBA00022845"/>
    </source>
</evidence>
<accession>A0A8X6VWN1</accession>
<organism evidence="6 7">
    <name type="scientific">Trichonephila clavipes</name>
    <name type="common">Golden silk orbweaver</name>
    <name type="synonym">Nephila clavipes</name>
    <dbReference type="NCBI Taxonomy" id="2585209"/>
    <lineage>
        <taxon>Eukaryota</taxon>
        <taxon>Metazoa</taxon>
        <taxon>Ecdysozoa</taxon>
        <taxon>Arthropoda</taxon>
        <taxon>Chelicerata</taxon>
        <taxon>Arachnida</taxon>
        <taxon>Araneae</taxon>
        <taxon>Araneomorphae</taxon>
        <taxon>Entelegynae</taxon>
        <taxon>Araneoidea</taxon>
        <taxon>Nephilidae</taxon>
        <taxon>Trichonephila</taxon>
    </lineage>
</organism>
<dbReference type="GO" id="GO:0006417">
    <property type="term" value="P:regulation of translation"/>
    <property type="evidence" value="ECO:0007669"/>
    <property type="project" value="UniProtKB-KW"/>
</dbReference>
<keyword evidence="2" id="KW-0810">Translation regulation</keyword>
<dbReference type="PANTHER" id="PTHR11960:SF66">
    <property type="entry name" value="EUKARYOTIC TRANSLATION INITIATION FACTOR 4E TYPE 3"/>
    <property type="match status" value="1"/>
</dbReference>
<comment type="similarity">
    <text evidence="5">Belongs to the eukaryotic initiation factor 4E family.</text>
</comment>
<dbReference type="InterPro" id="IPR023398">
    <property type="entry name" value="TIF_eIF4e-like"/>
</dbReference>
<evidence type="ECO:0000313" key="7">
    <source>
        <dbReference type="Proteomes" id="UP000887159"/>
    </source>
</evidence>
<dbReference type="Proteomes" id="UP000887159">
    <property type="component" value="Unassembled WGS sequence"/>
</dbReference>
<dbReference type="SUPFAM" id="SSF55418">
    <property type="entry name" value="eIF4e-like"/>
    <property type="match status" value="1"/>
</dbReference>
<keyword evidence="1 5" id="KW-0396">Initiation factor</keyword>
<evidence type="ECO:0000256" key="4">
    <source>
        <dbReference type="ARBA" id="ARBA00022917"/>
    </source>
</evidence>
<keyword evidence="4 5" id="KW-0648">Protein biosynthesis</keyword>
<proteinExistence type="inferred from homology"/>
<dbReference type="AlphaFoldDB" id="A0A8X6VWN1"/>
<evidence type="ECO:0000256" key="3">
    <source>
        <dbReference type="ARBA" id="ARBA00022884"/>
    </source>
</evidence>
<keyword evidence="3 5" id="KW-0694">RNA-binding</keyword>